<keyword evidence="5" id="KW-0547">Nucleotide-binding</keyword>
<evidence type="ECO:0000256" key="1">
    <source>
        <dbReference type="ARBA" id="ARBA00004141"/>
    </source>
</evidence>
<dbReference type="Gene3D" id="3.40.50.300">
    <property type="entry name" value="P-loop containing nucleotide triphosphate hydrolases"/>
    <property type="match status" value="1"/>
</dbReference>
<dbReference type="InterPro" id="IPR026082">
    <property type="entry name" value="ABCA"/>
</dbReference>
<dbReference type="EMBL" id="JH815993">
    <property type="protein sequence ID" value="EKC32945.1"/>
    <property type="molecule type" value="Genomic_DNA"/>
</dbReference>
<dbReference type="SUPFAM" id="SSF52540">
    <property type="entry name" value="P-loop containing nucleoside triphosphate hydrolases"/>
    <property type="match status" value="1"/>
</dbReference>
<dbReference type="GO" id="GO:0005319">
    <property type="term" value="F:lipid transporter activity"/>
    <property type="evidence" value="ECO:0007669"/>
    <property type="project" value="TreeGrafter"/>
</dbReference>
<dbReference type="InParanoid" id="K1QVF6"/>
<dbReference type="HOGENOM" id="CLU_000604_19_5_1"/>
<keyword evidence="5" id="KW-0067">ATP-binding</keyword>
<dbReference type="GO" id="GO:0140359">
    <property type="term" value="F:ABC-type transporter activity"/>
    <property type="evidence" value="ECO:0007669"/>
    <property type="project" value="InterPro"/>
</dbReference>
<dbReference type="AlphaFoldDB" id="K1QVF6"/>
<evidence type="ECO:0000256" key="3">
    <source>
        <dbReference type="ARBA" id="ARBA00022989"/>
    </source>
</evidence>
<dbReference type="GO" id="GO:0005524">
    <property type="term" value="F:ATP binding"/>
    <property type="evidence" value="ECO:0007669"/>
    <property type="project" value="UniProtKB-KW"/>
</dbReference>
<dbReference type="PROSITE" id="PS00211">
    <property type="entry name" value="ABC_TRANSPORTER_1"/>
    <property type="match status" value="1"/>
</dbReference>
<organism evidence="5">
    <name type="scientific">Magallana gigas</name>
    <name type="common">Pacific oyster</name>
    <name type="synonym">Crassostrea gigas</name>
    <dbReference type="NCBI Taxonomy" id="29159"/>
    <lineage>
        <taxon>Eukaryota</taxon>
        <taxon>Metazoa</taxon>
        <taxon>Spiralia</taxon>
        <taxon>Lophotrochozoa</taxon>
        <taxon>Mollusca</taxon>
        <taxon>Bivalvia</taxon>
        <taxon>Autobranchia</taxon>
        <taxon>Pteriomorphia</taxon>
        <taxon>Ostreida</taxon>
        <taxon>Ostreoidea</taxon>
        <taxon>Ostreidae</taxon>
        <taxon>Magallana</taxon>
    </lineage>
</organism>
<dbReference type="PANTHER" id="PTHR19229">
    <property type="entry name" value="ATP-BINDING CASSETTE TRANSPORTER SUBFAMILY A ABCA"/>
    <property type="match status" value="1"/>
</dbReference>
<evidence type="ECO:0000313" key="5">
    <source>
        <dbReference type="EMBL" id="EKC32945.1"/>
    </source>
</evidence>
<dbReference type="InterPro" id="IPR027417">
    <property type="entry name" value="P-loop_NTPase"/>
</dbReference>
<dbReference type="InterPro" id="IPR003439">
    <property type="entry name" value="ABC_transporter-like_ATP-bd"/>
</dbReference>
<dbReference type="GO" id="GO:0016020">
    <property type="term" value="C:membrane"/>
    <property type="evidence" value="ECO:0007669"/>
    <property type="project" value="UniProtKB-SubCell"/>
</dbReference>
<dbReference type="InterPro" id="IPR017871">
    <property type="entry name" value="ABC_transporter-like_CS"/>
</dbReference>
<dbReference type="Pfam" id="PF00005">
    <property type="entry name" value="ABC_tran"/>
    <property type="match status" value="1"/>
</dbReference>
<protein>
    <submittedName>
        <fullName evidence="5">ATP-binding cassette sub-family A member 3</fullName>
    </submittedName>
</protein>
<proteinExistence type="predicted"/>
<keyword evidence="2" id="KW-0812">Transmembrane</keyword>
<dbReference type="GO" id="GO:0016887">
    <property type="term" value="F:ATP hydrolysis activity"/>
    <property type="evidence" value="ECO:0007669"/>
    <property type="project" value="InterPro"/>
</dbReference>
<dbReference type="Pfam" id="PF12698">
    <property type="entry name" value="ABC2_membrane_3"/>
    <property type="match status" value="1"/>
</dbReference>
<dbReference type="PANTHER" id="PTHR19229:SF250">
    <property type="entry name" value="ABC TRANSPORTER DOMAIN-CONTAINING PROTEIN-RELATED"/>
    <property type="match status" value="1"/>
</dbReference>
<dbReference type="PROSITE" id="PS50893">
    <property type="entry name" value="ABC_TRANSPORTER_2"/>
    <property type="match status" value="1"/>
</dbReference>
<accession>K1QVF6</accession>
<gene>
    <name evidence="5" type="ORF">CGI_10024737</name>
</gene>
<dbReference type="InterPro" id="IPR013525">
    <property type="entry name" value="ABC2_TM"/>
</dbReference>
<dbReference type="CDD" id="cd03263">
    <property type="entry name" value="ABC_subfamily_A"/>
    <property type="match status" value="1"/>
</dbReference>
<reference evidence="5" key="1">
    <citation type="journal article" date="2012" name="Nature">
        <title>The oyster genome reveals stress adaptation and complexity of shell formation.</title>
        <authorList>
            <person name="Zhang G."/>
            <person name="Fang X."/>
            <person name="Guo X."/>
            <person name="Li L."/>
            <person name="Luo R."/>
            <person name="Xu F."/>
            <person name="Yang P."/>
            <person name="Zhang L."/>
            <person name="Wang X."/>
            <person name="Qi H."/>
            <person name="Xiong Z."/>
            <person name="Que H."/>
            <person name="Xie Y."/>
            <person name="Holland P.W."/>
            <person name="Paps J."/>
            <person name="Zhu Y."/>
            <person name="Wu F."/>
            <person name="Chen Y."/>
            <person name="Wang J."/>
            <person name="Peng C."/>
            <person name="Meng J."/>
            <person name="Yang L."/>
            <person name="Liu J."/>
            <person name="Wen B."/>
            <person name="Zhang N."/>
            <person name="Huang Z."/>
            <person name="Zhu Q."/>
            <person name="Feng Y."/>
            <person name="Mount A."/>
            <person name="Hedgecock D."/>
            <person name="Xu Z."/>
            <person name="Liu Y."/>
            <person name="Domazet-Loso T."/>
            <person name="Du Y."/>
            <person name="Sun X."/>
            <person name="Zhang S."/>
            <person name="Liu B."/>
            <person name="Cheng P."/>
            <person name="Jiang X."/>
            <person name="Li J."/>
            <person name="Fan D."/>
            <person name="Wang W."/>
            <person name="Fu W."/>
            <person name="Wang T."/>
            <person name="Wang B."/>
            <person name="Zhang J."/>
            <person name="Peng Z."/>
            <person name="Li Y."/>
            <person name="Li N."/>
            <person name="Wang J."/>
            <person name="Chen M."/>
            <person name="He Y."/>
            <person name="Tan F."/>
            <person name="Song X."/>
            <person name="Zheng Q."/>
            <person name="Huang R."/>
            <person name="Yang H."/>
            <person name="Du X."/>
            <person name="Chen L."/>
            <person name="Yang M."/>
            <person name="Gaffney P.M."/>
            <person name="Wang S."/>
            <person name="Luo L."/>
            <person name="She Z."/>
            <person name="Ming Y."/>
            <person name="Huang W."/>
            <person name="Zhang S."/>
            <person name="Huang B."/>
            <person name="Zhang Y."/>
            <person name="Qu T."/>
            <person name="Ni P."/>
            <person name="Miao G."/>
            <person name="Wang J."/>
            <person name="Wang Q."/>
            <person name="Steinberg C.E."/>
            <person name="Wang H."/>
            <person name="Li N."/>
            <person name="Qian L."/>
            <person name="Zhang G."/>
            <person name="Li Y."/>
            <person name="Yang H."/>
            <person name="Liu X."/>
            <person name="Wang J."/>
            <person name="Yin Y."/>
            <person name="Wang J."/>
        </authorList>
    </citation>
    <scope>NUCLEOTIDE SEQUENCE [LARGE SCALE GENOMIC DNA]</scope>
    <source>
        <strain evidence="5">05x7-T-G4-1.051#20</strain>
    </source>
</reference>
<evidence type="ECO:0000256" key="2">
    <source>
        <dbReference type="ARBA" id="ARBA00022692"/>
    </source>
</evidence>
<keyword evidence="4" id="KW-0472">Membrane</keyword>
<comment type="subcellular location">
    <subcellularLocation>
        <location evidence="1">Membrane</location>
        <topology evidence="1">Multi-pass membrane protein</topology>
    </subcellularLocation>
</comment>
<evidence type="ECO:0000256" key="4">
    <source>
        <dbReference type="ARBA" id="ARBA00023136"/>
    </source>
</evidence>
<name>K1QVF6_MAGGI</name>
<sequence length="651" mass="73535">MAGVGRQFILLLWKNWLLQKRKACVTVFEIVMPIVFAVILVCIRLIAKNETISQSTIWPPFKPNDVMLKGSQIEILYSPNTTDIQTMMNTFRNFLPGLVYGFDDEEALLDYHQKNYKKVRAAISFMKATPSLPKDVEYTLRVARKDFNDRWLTKNVYPFFQLTGPRNNDSTGGNPDYEGTGFLAFQYAVDLAVIKHFNSSAAVDLFDLFLKKMPYPPYTKDNLTTILQMYLPFFLILGFILSALQTTKAIVYEKEKKLKESMKLMGLNSSIYWASWLVKSSIYLVISSAVYCILFSIEVSDKGKVLAKTDPSLFFVFLICYSISIICFCFMVSTFFNKANSAAFASGIGYFCTYVPYFFLQSRYETMARSEKLGICILNNMGMAFGINTIGLYEGTGYGAQWNNFAKPATVDDNFSLLDSMLMLLGSSGVYLVITWYVDGVFPGEYGVPLPWYFPLSNVRKSLGLCPQHNILFDTLTVEEHLQFFAQLKGCPKDNVQKEVDEMIRVLGLETKRTSFSMTLSGGQKRKLSVGIALIAGSKVVILDEPTSGMDPAARRQTWEILQKFREDRTMILSTHFMDEADLLGDRIAIMADGVVKCCGTSLFLKKLYGAGYHLVMVKDRDCDVKAVTNVIKQHIPAAELESEISADKKK</sequence>
<keyword evidence="3" id="KW-1133">Transmembrane helix</keyword>